<organism evidence="2 3">
    <name type="scientific">Candidatus Enterococcus willemsii</name>
    <dbReference type="NCBI Taxonomy" id="1857215"/>
    <lineage>
        <taxon>Bacteria</taxon>
        <taxon>Bacillati</taxon>
        <taxon>Bacillota</taxon>
        <taxon>Bacilli</taxon>
        <taxon>Lactobacillales</taxon>
        <taxon>Enterococcaceae</taxon>
        <taxon>Enterococcus</taxon>
    </lineage>
</organism>
<feature type="transmembrane region" description="Helical" evidence="1">
    <location>
        <begin position="132"/>
        <end position="153"/>
    </location>
</feature>
<evidence type="ECO:0008006" key="4">
    <source>
        <dbReference type="Google" id="ProtNLM"/>
    </source>
</evidence>
<accession>A0ABQ6YVV0</accession>
<feature type="transmembrane region" description="Helical" evidence="1">
    <location>
        <begin position="93"/>
        <end position="120"/>
    </location>
</feature>
<keyword evidence="1" id="KW-1133">Transmembrane helix</keyword>
<evidence type="ECO:0000256" key="1">
    <source>
        <dbReference type="SAM" id="Phobius"/>
    </source>
</evidence>
<feature type="transmembrane region" description="Helical" evidence="1">
    <location>
        <begin position="160"/>
        <end position="180"/>
    </location>
</feature>
<comment type="caution">
    <text evidence="2">The sequence shown here is derived from an EMBL/GenBank/DDBJ whole genome shotgun (WGS) entry which is preliminary data.</text>
</comment>
<evidence type="ECO:0000313" key="3">
    <source>
        <dbReference type="Proteomes" id="UP000782705"/>
    </source>
</evidence>
<feature type="transmembrane region" description="Helical" evidence="1">
    <location>
        <begin position="19"/>
        <end position="38"/>
    </location>
</feature>
<dbReference type="RefSeq" id="WP_161903235.1">
    <property type="nucleotide sequence ID" value="NZ_MAEL01000057.1"/>
</dbReference>
<name>A0ABQ6YVV0_9ENTE</name>
<keyword evidence="1" id="KW-0812">Transmembrane</keyword>
<sequence>MLNLVYGHWLKTKRTPIRWLSIVLPIVYASVLFGYFEVVHPGSFVIQEQIHGLFLFFSIAMMFCLSFYIPMIYGLEKEAGNFGELRIGVSRNILWISHLLFIWLLVISITLLMTTCFIGFHLLIQTNLSNLFIRHFMLIPVICSLPLIILYQCLSLLSSYVGAILVGSILTLSGILLGTTDLGNAIWYYLPWVWPIKLTHRYVFQLASTPLMAKEYAMLLGLTVVLGICLLAGVLFWYNRWEGTSSLEE</sequence>
<feature type="transmembrane region" description="Helical" evidence="1">
    <location>
        <begin position="50"/>
        <end position="73"/>
    </location>
</feature>
<feature type="transmembrane region" description="Helical" evidence="1">
    <location>
        <begin position="216"/>
        <end position="238"/>
    </location>
</feature>
<reference evidence="2 3" key="1">
    <citation type="submission" date="2016-06" db="EMBL/GenBank/DDBJ databases">
        <title>Four novel species of enterococci isolated from chicken manure.</title>
        <authorList>
            <person name="Van Tyne D."/>
        </authorList>
    </citation>
    <scope>NUCLEOTIDE SEQUENCE [LARGE SCALE GENOMIC DNA]</scope>
    <source>
        <strain evidence="2 3">CU12B</strain>
    </source>
</reference>
<protein>
    <recommendedName>
        <fullName evidence="4">Lantibiotic ABC transporter permease</fullName>
    </recommendedName>
</protein>
<dbReference type="Proteomes" id="UP000782705">
    <property type="component" value="Unassembled WGS sequence"/>
</dbReference>
<keyword evidence="1" id="KW-0472">Membrane</keyword>
<gene>
    <name evidence="2" type="ORF">BAU17_05895</name>
</gene>
<keyword evidence="3" id="KW-1185">Reference proteome</keyword>
<dbReference type="EMBL" id="MAEL01000057">
    <property type="protein sequence ID" value="KAF1301454.1"/>
    <property type="molecule type" value="Genomic_DNA"/>
</dbReference>
<evidence type="ECO:0000313" key="2">
    <source>
        <dbReference type="EMBL" id="KAF1301454.1"/>
    </source>
</evidence>
<dbReference type="CDD" id="cd21503">
    <property type="entry name" value="ABC-2_lan_permease"/>
    <property type="match status" value="1"/>
</dbReference>
<proteinExistence type="predicted"/>